<feature type="transmembrane region" description="Helical" evidence="8">
    <location>
        <begin position="78"/>
        <end position="96"/>
    </location>
</feature>
<keyword evidence="6 8" id="KW-1133">Transmembrane helix</keyword>
<protein>
    <recommendedName>
        <fullName evidence="8">Probable membrane transporter protein</fullName>
    </recommendedName>
</protein>
<comment type="similarity">
    <text evidence="2 8">Belongs to the 4-toluene sulfonate uptake permease (TSUP) (TC 2.A.102) family.</text>
</comment>
<dbReference type="Pfam" id="PF01925">
    <property type="entry name" value="TauE"/>
    <property type="match status" value="1"/>
</dbReference>
<evidence type="ECO:0000256" key="6">
    <source>
        <dbReference type="ARBA" id="ARBA00022989"/>
    </source>
</evidence>
<accession>F0SJZ2</accession>
<comment type="subcellular location">
    <subcellularLocation>
        <location evidence="1 8">Cell membrane</location>
        <topology evidence="1 8">Multi-pass membrane protein</topology>
    </subcellularLocation>
</comment>
<dbReference type="AlphaFoldDB" id="F0SJZ2"/>
<dbReference type="PANTHER" id="PTHR30269:SF37">
    <property type="entry name" value="MEMBRANE TRANSPORTER PROTEIN"/>
    <property type="match status" value="1"/>
</dbReference>
<feature type="transmembrane region" description="Helical" evidence="8">
    <location>
        <begin position="174"/>
        <end position="196"/>
    </location>
</feature>
<evidence type="ECO:0000256" key="2">
    <source>
        <dbReference type="ARBA" id="ARBA00009142"/>
    </source>
</evidence>
<evidence type="ECO:0000256" key="1">
    <source>
        <dbReference type="ARBA" id="ARBA00004651"/>
    </source>
</evidence>
<evidence type="ECO:0000256" key="4">
    <source>
        <dbReference type="ARBA" id="ARBA00022475"/>
    </source>
</evidence>
<dbReference type="InterPro" id="IPR052017">
    <property type="entry name" value="TSUP"/>
</dbReference>
<keyword evidence="3" id="KW-0813">Transport</keyword>
<dbReference type="KEGG" id="pbs:Plabr_1061"/>
<feature type="transmembrane region" description="Helical" evidence="8">
    <location>
        <begin position="202"/>
        <end position="222"/>
    </location>
</feature>
<keyword evidence="4 8" id="KW-1003">Cell membrane</keyword>
<proteinExistence type="inferred from homology"/>
<gene>
    <name evidence="9" type="ordered locus">Plabr_1061</name>
</gene>
<dbReference type="OrthoDB" id="291833at2"/>
<sequence length="267" mass="28026">MLDNPLMLSLLVAGIVFFAGMIQGALGFGYAIAALTTLPFLVTPQSAHIILSLSGIPVLGMAAWTSREGADWATIRRALVAAALFVPLGLLTFNALSADGLIRGTGLAILTLMLFDLVKKPKTESSDSGNRWYNSASMAGAISGYLAGAVSIGGPPIVAYAVRQDWSPLKAKAFMTRCLLLTACFKGVGLLVGQFVTTPIAIQALLAMPSAIGGVWVGAWLGRHIPAQAYKRVIAAILVVISCWWVINGSGEKPSPTADLPQTTRFV</sequence>
<dbReference type="RefSeq" id="WP_013627414.1">
    <property type="nucleotide sequence ID" value="NC_015174.1"/>
</dbReference>
<dbReference type="EMBL" id="CP002546">
    <property type="protein sequence ID" value="ADY58681.1"/>
    <property type="molecule type" value="Genomic_DNA"/>
</dbReference>
<dbReference type="HOGENOM" id="CLU_054750_5_5_0"/>
<feature type="transmembrane region" description="Helical" evidence="8">
    <location>
        <begin position="229"/>
        <end position="247"/>
    </location>
</feature>
<reference evidence="10" key="1">
    <citation type="submission" date="2011-02" db="EMBL/GenBank/DDBJ databases">
        <title>The complete genome of Planctomyces brasiliensis DSM 5305.</title>
        <authorList>
            <person name="Lucas S."/>
            <person name="Copeland A."/>
            <person name="Lapidus A."/>
            <person name="Bruce D."/>
            <person name="Goodwin L."/>
            <person name="Pitluck S."/>
            <person name="Kyrpides N."/>
            <person name="Mavromatis K."/>
            <person name="Pagani I."/>
            <person name="Ivanova N."/>
            <person name="Ovchinnikova G."/>
            <person name="Lu M."/>
            <person name="Detter J.C."/>
            <person name="Han C."/>
            <person name="Land M."/>
            <person name="Hauser L."/>
            <person name="Markowitz V."/>
            <person name="Cheng J.-F."/>
            <person name="Hugenholtz P."/>
            <person name="Woyke T."/>
            <person name="Wu D."/>
            <person name="Tindall B."/>
            <person name="Pomrenke H.G."/>
            <person name="Brambilla E."/>
            <person name="Klenk H.-P."/>
            <person name="Eisen J.A."/>
        </authorList>
    </citation>
    <scope>NUCLEOTIDE SEQUENCE [LARGE SCALE GENOMIC DNA]</scope>
    <source>
        <strain evidence="10">ATCC 49424 / DSM 5305 / JCM 21570 / NBRC 103401 / IFAM 1448</strain>
    </source>
</reference>
<dbReference type="STRING" id="756272.Plabr_1061"/>
<feature type="transmembrane region" description="Helical" evidence="8">
    <location>
        <begin position="138"/>
        <end position="162"/>
    </location>
</feature>
<keyword evidence="10" id="KW-1185">Reference proteome</keyword>
<feature type="transmembrane region" description="Helical" evidence="8">
    <location>
        <begin position="6"/>
        <end position="35"/>
    </location>
</feature>
<dbReference type="eggNOG" id="COG0730">
    <property type="taxonomic scope" value="Bacteria"/>
</dbReference>
<feature type="transmembrane region" description="Helical" evidence="8">
    <location>
        <begin position="47"/>
        <end position="66"/>
    </location>
</feature>
<name>F0SJZ2_RUBBR</name>
<evidence type="ECO:0000256" key="8">
    <source>
        <dbReference type="RuleBase" id="RU363041"/>
    </source>
</evidence>
<dbReference type="InterPro" id="IPR002781">
    <property type="entry name" value="TM_pro_TauE-like"/>
</dbReference>
<evidence type="ECO:0000313" key="9">
    <source>
        <dbReference type="EMBL" id="ADY58681.1"/>
    </source>
</evidence>
<evidence type="ECO:0000256" key="5">
    <source>
        <dbReference type="ARBA" id="ARBA00022692"/>
    </source>
</evidence>
<keyword evidence="7 8" id="KW-0472">Membrane</keyword>
<dbReference type="PANTHER" id="PTHR30269">
    <property type="entry name" value="TRANSMEMBRANE PROTEIN YFCA"/>
    <property type="match status" value="1"/>
</dbReference>
<organism evidence="9 10">
    <name type="scientific">Rubinisphaera brasiliensis (strain ATCC 49424 / DSM 5305 / JCM 21570 / IAM 15109 / NBRC 103401 / IFAM 1448)</name>
    <name type="common">Planctomyces brasiliensis</name>
    <dbReference type="NCBI Taxonomy" id="756272"/>
    <lineage>
        <taxon>Bacteria</taxon>
        <taxon>Pseudomonadati</taxon>
        <taxon>Planctomycetota</taxon>
        <taxon>Planctomycetia</taxon>
        <taxon>Planctomycetales</taxon>
        <taxon>Planctomycetaceae</taxon>
        <taxon>Rubinisphaera</taxon>
    </lineage>
</organism>
<evidence type="ECO:0000256" key="7">
    <source>
        <dbReference type="ARBA" id="ARBA00023136"/>
    </source>
</evidence>
<evidence type="ECO:0000256" key="3">
    <source>
        <dbReference type="ARBA" id="ARBA00022448"/>
    </source>
</evidence>
<dbReference type="GO" id="GO:0005886">
    <property type="term" value="C:plasma membrane"/>
    <property type="evidence" value="ECO:0007669"/>
    <property type="project" value="UniProtKB-SubCell"/>
</dbReference>
<evidence type="ECO:0000313" key="10">
    <source>
        <dbReference type="Proteomes" id="UP000006860"/>
    </source>
</evidence>
<keyword evidence="5 8" id="KW-0812">Transmembrane</keyword>
<dbReference type="Proteomes" id="UP000006860">
    <property type="component" value="Chromosome"/>
</dbReference>